<keyword evidence="3" id="KW-1185">Reference proteome</keyword>
<reference evidence="2 3" key="1">
    <citation type="submission" date="2019-11" db="EMBL/GenBank/DDBJ databases">
        <title>Type strains purchased from KCTC, JCM and DSMZ.</title>
        <authorList>
            <person name="Lu H."/>
        </authorList>
    </citation>
    <scope>NUCLEOTIDE SEQUENCE [LARGE SCALE GENOMIC DNA]</scope>
    <source>
        <strain evidence="2 3">JCM 31587</strain>
    </source>
</reference>
<evidence type="ECO:0000313" key="3">
    <source>
        <dbReference type="Proteomes" id="UP000472320"/>
    </source>
</evidence>
<sequence>MKQLLTASLLLLSAQAFAQPAAGPYARMVVIQPKPGQATAFEQGYQRHLEWHSKAADRWTWYGWSFVLGERLGMFMDGTFGHAAANFDAAMQPAADAADNAANVVPYADFLSHGVFCRLDAASVGQPLPDTSPFLAMTTYTVAAGDEGAFERQLEAGATRPGAGPARTPGGASRFTWYKLQIGGRPTVCFDACSAILRRSGGVAGSGAAWRPGDGAQRAYGAAALPRRDELRT</sequence>
<dbReference type="AlphaFoldDB" id="A0A6L6QP63"/>
<dbReference type="RefSeq" id="WP_155456601.1">
    <property type="nucleotide sequence ID" value="NZ_WNKX01000025.1"/>
</dbReference>
<dbReference type="EMBL" id="WNKX01000025">
    <property type="protein sequence ID" value="MTW13687.1"/>
    <property type="molecule type" value="Genomic_DNA"/>
</dbReference>
<evidence type="ECO:0000313" key="2">
    <source>
        <dbReference type="EMBL" id="MTW13687.1"/>
    </source>
</evidence>
<feature type="chain" id="PRO_5026868376" evidence="1">
    <location>
        <begin position="19"/>
        <end position="233"/>
    </location>
</feature>
<protein>
    <submittedName>
        <fullName evidence="2">Uncharacterized protein</fullName>
    </submittedName>
</protein>
<keyword evidence="1" id="KW-0732">Signal</keyword>
<feature type="signal peptide" evidence="1">
    <location>
        <begin position="1"/>
        <end position="18"/>
    </location>
</feature>
<comment type="caution">
    <text evidence="2">The sequence shown here is derived from an EMBL/GenBank/DDBJ whole genome shotgun (WGS) entry which is preliminary data.</text>
</comment>
<evidence type="ECO:0000256" key="1">
    <source>
        <dbReference type="SAM" id="SignalP"/>
    </source>
</evidence>
<accession>A0A6L6QP63</accession>
<dbReference type="Proteomes" id="UP000472320">
    <property type="component" value="Unassembled WGS sequence"/>
</dbReference>
<gene>
    <name evidence="2" type="ORF">GM658_24045</name>
</gene>
<organism evidence="2 3">
    <name type="scientific">Massilia eburnea</name>
    <dbReference type="NCBI Taxonomy" id="1776165"/>
    <lineage>
        <taxon>Bacteria</taxon>
        <taxon>Pseudomonadati</taxon>
        <taxon>Pseudomonadota</taxon>
        <taxon>Betaproteobacteria</taxon>
        <taxon>Burkholderiales</taxon>
        <taxon>Oxalobacteraceae</taxon>
        <taxon>Telluria group</taxon>
        <taxon>Massilia</taxon>
    </lineage>
</organism>
<name>A0A6L6QP63_9BURK</name>
<dbReference type="OrthoDB" id="795133at2"/>
<proteinExistence type="predicted"/>